<keyword evidence="2" id="KW-1185">Reference proteome</keyword>
<name>A0AA39ML12_9AGAR</name>
<proteinExistence type="predicted"/>
<dbReference type="AlphaFoldDB" id="A0AA39ML12"/>
<comment type="caution">
    <text evidence="1">The sequence shown here is derived from an EMBL/GenBank/DDBJ whole genome shotgun (WGS) entry which is preliminary data.</text>
</comment>
<reference evidence="1" key="1">
    <citation type="submission" date="2023-06" db="EMBL/GenBank/DDBJ databases">
        <authorList>
            <consortium name="Lawrence Berkeley National Laboratory"/>
            <person name="Ahrendt S."/>
            <person name="Sahu N."/>
            <person name="Indic B."/>
            <person name="Wong-Bajracharya J."/>
            <person name="Merenyi Z."/>
            <person name="Ke H.-M."/>
            <person name="Monk M."/>
            <person name="Kocsube S."/>
            <person name="Drula E."/>
            <person name="Lipzen A."/>
            <person name="Balint B."/>
            <person name="Henrissat B."/>
            <person name="Andreopoulos B."/>
            <person name="Martin F.M."/>
            <person name="Harder C.B."/>
            <person name="Rigling D."/>
            <person name="Ford K.L."/>
            <person name="Foster G.D."/>
            <person name="Pangilinan J."/>
            <person name="Papanicolaou A."/>
            <person name="Barry K."/>
            <person name="LaButti K."/>
            <person name="Viragh M."/>
            <person name="Koriabine M."/>
            <person name="Yan M."/>
            <person name="Riley R."/>
            <person name="Champramary S."/>
            <person name="Plett K.L."/>
            <person name="Tsai I.J."/>
            <person name="Slot J."/>
            <person name="Sipos G."/>
            <person name="Plett J."/>
            <person name="Nagy L.G."/>
            <person name="Grigoriev I.V."/>
        </authorList>
    </citation>
    <scope>NUCLEOTIDE SEQUENCE</scope>
    <source>
        <strain evidence="1">FPL87.14</strain>
    </source>
</reference>
<gene>
    <name evidence="1" type="ORF">EV421DRAFT_1714458</name>
</gene>
<evidence type="ECO:0000313" key="1">
    <source>
        <dbReference type="EMBL" id="KAK0438197.1"/>
    </source>
</evidence>
<dbReference type="EMBL" id="JAUEPT010000044">
    <property type="protein sequence ID" value="KAK0438197.1"/>
    <property type="molecule type" value="Genomic_DNA"/>
</dbReference>
<accession>A0AA39ML12</accession>
<dbReference type="Proteomes" id="UP001175226">
    <property type="component" value="Unassembled WGS sequence"/>
</dbReference>
<sequence>MAARIVRLFNKSALARIFEGPSMNVTCHGLGGRNSNDESDDLLIWDRATPIELDNLHGVMRATGVKGQEVDHQIFPTLPLLISLWPEDASVNSPGKSYGGIWNLVLDLMFQSIHKEIMDGHRLKVRCRSQWTDYVRSFFRKNWAKLAFIPSEQDVELGTAIIKDAYSVSWNGRAFDELTVPVDNLAKYEDAKEW</sequence>
<evidence type="ECO:0000313" key="2">
    <source>
        <dbReference type="Proteomes" id="UP001175226"/>
    </source>
</evidence>
<protein>
    <submittedName>
        <fullName evidence="1">Uncharacterized protein</fullName>
    </submittedName>
</protein>
<organism evidence="1 2">
    <name type="scientific">Armillaria borealis</name>
    <dbReference type="NCBI Taxonomy" id="47425"/>
    <lineage>
        <taxon>Eukaryota</taxon>
        <taxon>Fungi</taxon>
        <taxon>Dikarya</taxon>
        <taxon>Basidiomycota</taxon>
        <taxon>Agaricomycotina</taxon>
        <taxon>Agaricomycetes</taxon>
        <taxon>Agaricomycetidae</taxon>
        <taxon>Agaricales</taxon>
        <taxon>Marasmiineae</taxon>
        <taxon>Physalacriaceae</taxon>
        <taxon>Armillaria</taxon>
    </lineage>
</organism>